<proteinExistence type="predicted"/>
<dbReference type="GO" id="GO:0016020">
    <property type="term" value="C:membrane"/>
    <property type="evidence" value="ECO:0007669"/>
    <property type="project" value="TreeGrafter"/>
</dbReference>
<keyword evidence="3" id="KW-1185">Reference proteome</keyword>
<dbReference type="PANTHER" id="PTHR43798">
    <property type="entry name" value="MONOACYLGLYCEROL LIPASE"/>
    <property type="match status" value="1"/>
</dbReference>
<dbReference type="Gene3D" id="3.40.50.1820">
    <property type="entry name" value="alpha/beta hydrolase"/>
    <property type="match status" value="1"/>
</dbReference>
<comment type="caution">
    <text evidence="2">The sequence shown here is derived from an EMBL/GenBank/DDBJ whole genome shotgun (WGS) entry which is preliminary data.</text>
</comment>
<feature type="domain" description="AB hydrolase-1" evidence="1">
    <location>
        <begin position="29"/>
        <end position="268"/>
    </location>
</feature>
<reference evidence="2 3" key="1">
    <citation type="submission" date="2019-03" db="EMBL/GenBank/DDBJ databases">
        <title>Genomic Encyclopedia of Type Strains, Phase IV (KMG-IV): sequencing the most valuable type-strain genomes for metagenomic binning, comparative biology and taxonomic classification.</title>
        <authorList>
            <person name="Goeker M."/>
        </authorList>
    </citation>
    <scope>NUCLEOTIDE SEQUENCE [LARGE SCALE GENOMIC DNA]</scope>
    <source>
        <strain evidence="2 3">DSM 26377</strain>
    </source>
</reference>
<dbReference type="RefSeq" id="WP_133883171.1">
    <property type="nucleotide sequence ID" value="NZ_MWIN01000008.1"/>
</dbReference>
<dbReference type="Proteomes" id="UP000295341">
    <property type="component" value="Unassembled WGS sequence"/>
</dbReference>
<organism evidence="2 3">
    <name type="scientific">Panacagrimonas perspica</name>
    <dbReference type="NCBI Taxonomy" id="381431"/>
    <lineage>
        <taxon>Bacteria</taxon>
        <taxon>Pseudomonadati</taxon>
        <taxon>Pseudomonadota</taxon>
        <taxon>Gammaproteobacteria</taxon>
        <taxon>Nevskiales</taxon>
        <taxon>Nevskiaceae</taxon>
        <taxon>Panacagrimonas</taxon>
    </lineage>
</organism>
<gene>
    <name evidence="2" type="ORF">DFR24_3999</name>
</gene>
<evidence type="ECO:0000313" key="2">
    <source>
        <dbReference type="EMBL" id="TDU25561.1"/>
    </source>
</evidence>
<keyword evidence="2" id="KW-0378">Hydrolase</keyword>
<protein>
    <submittedName>
        <fullName evidence="2">2-hydroxy-6-ketonona-2,4-dienedioate hydrolase</fullName>
    </submittedName>
</protein>
<dbReference type="GO" id="GO:0046464">
    <property type="term" value="P:acylglycerol catabolic process"/>
    <property type="evidence" value="ECO:0007669"/>
    <property type="project" value="TreeGrafter"/>
</dbReference>
<accession>A0A4S3K6R6</accession>
<dbReference type="InterPro" id="IPR000073">
    <property type="entry name" value="AB_hydrolase_1"/>
</dbReference>
<evidence type="ECO:0000313" key="3">
    <source>
        <dbReference type="Proteomes" id="UP000295341"/>
    </source>
</evidence>
<evidence type="ECO:0000259" key="1">
    <source>
        <dbReference type="Pfam" id="PF00561"/>
    </source>
</evidence>
<dbReference type="GO" id="GO:0047372">
    <property type="term" value="F:monoacylglycerol lipase activity"/>
    <property type="evidence" value="ECO:0007669"/>
    <property type="project" value="TreeGrafter"/>
</dbReference>
<dbReference type="SUPFAM" id="SSF53474">
    <property type="entry name" value="alpha/beta-Hydrolases"/>
    <property type="match status" value="1"/>
</dbReference>
<dbReference type="InterPro" id="IPR029058">
    <property type="entry name" value="AB_hydrolase_fold"/>
</dbReference>
<dbReference type="Pfam" id="PF00561">
    <property type="entry name" value="Abhydrolase_1"/>
    <property type="match status" value="1"/>
</dbReference>
<sequence length="281" mass="31027">MSDLTESSTSRYVDADGQRLHYHDAGRGPVVIMLHGGGPGAGGWSNFNRNIGPFVDAGYRTILLDCPGFNKSSPIVSADPRGLINARAVRALIDALDIRKAHLIGNSMGGLSALTFALEFPDRLDRMILMGSAGLGQSLFQPTPQEGIKLLMKLYKQPTLDNLQAMLQVFVYDTSVLTGELVLQRWQAMQRSQEHLANFVKSNEMNPRALFVDLTPRLGEIKAKTLVVWGRDDRFVPLDNGIKAVWALPDADLQIFGRCGHWAQWEHAEKFNRLALGFLGA</sequence>
<dbReference type="EMBL" id="SOBT01000011">
    <property type="protein sequence ID" value="TDU25561.1"/>
    <property type="molecule type" value="Genomic_DNA"/>
</dbReference>
<dbReference type="PANTHER" id="PTHR43798:SF5">
    <property type="entry name" value="MONOACYLGLYCEROL LIPASE ABHD6"/>
    <property type="match status" value="1"/>
</dbReference>
<name>A0A4S3K6R6_9GAMM</name>
<dbReference type="InterPro" id="IPR050266">
    <property type="entry name" value="AB_hydrolase_sf"/>
</dbReference>
<dbReference type="PRINTS" id="PR00111">
    <property type="entry name" value="ABHYDROLASE"/>
</dbReference>
<dbReference type="OrthoDB" id="9780765at2"/>
<dbReference type="AlphaFoldDB" id="A0A4S3K6R6"/>